<reference evidence="1 2" key="1">
    <citation type="submission" date="2014-04" db="EMBL/GenBank/DDBJ databases">
        <authorList>
            <consortium name="DOE Joint Genome Institute"/>
            <person name="Kuo A."/>
            <person name="Kohler A."/>
            <person name="Costa M.D."/>
            <person name="Nagy L.G."/>
            <person name="Floudas D."/>
            <person name="Copeland A."/>
            <person name="Barry K.W."/>
            <person name="Cichocki N."/>
            <person name="Veneault-Fourrey C."/>
            <person name="LaButti K."/>
            <person name="Lindquist E.A."/>
            <person name="Lipzen A."/>
            <person name="Lundell T."/>
            <person name="Morin E."/>
            <person name="Murat C."/>
            <person name="Sun H."/>
            <person name="Tunlid A."/>
            <person name="Henrissat B."/>
            <person name="Grigoriev I.V."/>
            <person name="Hibbett D.S."/>
            <person name="Martin F."/>
            <person name="Nordberg H.P."/>
            <person name="Cantor M.N."/>
            <person name="Hua S.X."/>
        </authorList>
    </citation>
    <scope>NUCLEOTIDE SEQUENCE [LARGE SCALE GENOMIC DNA]</scope>
    <source>
        <strain evidence="1 2">441</strain>
    </source>
</reference>
<evidence type="ECO:0000313" key="1">
    <source>
        <dbReference type="EMBL" id="KIK21987.1"/>
    </source>
</evidence>
<proteinExistence type="predicted"/>
<evidence type="ECO:0000313" key="2">
    <source>
        <dbReference type="Proteomes" id="UP000054018"/>
    </source>
</evidence>
<dbReference type="HOGENOM" id="CLU_2365322_0_0_1"/>
<gene>
    <name evidence="1" type="ORF">PISMIDRAFT_680738</name>
</gene>
<organism evidence="1 2">
    <name type="scientific">Pisolithus microcarpus 441</name>
    <dbReference type="NCBI Taxonomy" id="765257"/>
    <lineage>
        <taxon>Eukaryota</taxon>
        <taxon>Fungi</taxon>
        <taxon>Dikarya</taxon>
        <taxon>Basidiomycota</taxon>
        <taxon>Agaricomycotina</taxon>
        <taxon>Agaricomycetes</taxon>
        <taxon>Agaricomycetidae</taxon>
        <taxon>Boletales</taxon>
        <taxon>Sclerodermatineae</taxon>
        <taxon>Pisolithaceae</taxon>
        <taxon>Pisolithus</taxon>
    </lineage>
</organism>
<dbReference type="AlphaFoldDB" id="A0A0C9ZHN9"/>
<dbReference type="EMBL" id="KN833744">
    <property type="protein sequence ID" value="KIK21987.1"/>
    <property type="molecule type" value="Genomic_DNA"/>
</dbReference>
<keyword evidence="2" id="KW-1185">Reference proteome</keyword>
<name>A0A0C9ZHN9_9AGAM</name>
<accession>A0A0C9ZHN9</accession>
<feature type="non-terminal residue" evidence="1">
    <location>
        <position position="1"/>
    </location>
</feature>
<sequence>MLPLPLPLPLPIKELSPEPFDSINSTSFAFASSISAPRDMSSDAKPSGQNVFAELVGKEAPSTLLRSKSTELLPSAMAKVGGANLSFRSDTSESWA</sequence>
<dbReference type="Proteomes" id="UP000054018">
    <property type="component" value="Unassembled WGS sequence"/>
</dbReference>
<reference evidence="2" key="2">
    <citation type="submission" date="2015-01" db="EMBL/GenBank/DDBJ databases">
        <title>Evolutionary Origins and Diversification of the Mycorrhizal Mutualists.</title>
        <authorList>
            <consortium name="DOE Joint Genome Institute"/>
            <consortium name="Mycorrhizal Genomics Consortium"/>
            <person name="Kohler A."/>
            <person name="Kuo A."/>
            <person name="Nagy L.G."/>
            <person name="Floudas D."/>
            <person name="Copeland A."/>
            <person name="Barry K.W."/>
            <person name="Cichocki N."/>
            <person name="Veneault-Fourrey C."/>
            <person name="LaButti K."/>
            <person name="Lindquist E.A."/>
            <person name="Lipzen A."/>
            <person name="Lundell T."/>
            <person name="Morin E."/>
            <person name="Murat C."/>
            <person name="Riley R."/>
            <person name="Ohm R."/>
            <person name="Sun H."/>
            <person name="Tunlid A."/>
            <person name="Henrissat B."/>
            <person name="Grigoriev I.V."/>
            <person name="Hibbett D.S."/>
            <person name="Martin F."/>
        </authorList>
    </citation>
    <scope>NUCLEOTIDE SEQUENCE [LARGE SCALE GENOMIC DNA]</scope>
    <source>
        <strain evidence="2">441</strain>
    </source>
</reference>
<protein>
    <submittedName>
        <fullName evidence="1">Uncharacterized protein</fullName>
    </submittedName>
</protein>